<feature type="domain" description="Protein kinase" evidence="6">
    <location>
        <begin position="1"/>
        <end position="310"/>
    </location>
</feature>
<keyword evidence="4" id="KW-0067">ATP-binding</keyword>
<dbReference type="InterPro" id="IPR000719">
    <property type="entry name" value="Prot_kinase_dom"/>
</dbReference>
<dbReference type="Proteomes" id="UP000186168">
    <property type="component" value="Unassembled WGS sequence"/>
</dbReference>
<keyword evidence="1" id="KW-0808">Transferase</keyword>
<dbReference type="PROSITE" id="PS50011">
    <property type="entry name" value="PROTEIN_KINASE_DOM"/>
    <property type="match status" value="1"/>
</dbReference>
<dbReference type="EMBL" id="ASQP01000071">
    <property type="protein sequence ID" value="OMI40677.1"/>
    <property type="molecule type" value="Genomic_DNA"/>
</dbReference>
<protein>
    <submittedName>
        <fullName evidence="7">Serine-threonine protein kinase</fullName>
    </submittedName>
</protein>
<feature type="compositionally biased region" description="Polar residues" evidence="5">
    <location>
        <begin position="247"/>
        <end position="271"/>
    </location>
</feature>
<evidence type="ECO:0000256" key="4">
    <source>
        <dbReference type="ARBA" id="ARBA00022840"/>
    </source>
</evidence>
<feature type="region of interest" description="Disordered" evidence="5">
    <location>
        <begin position="247"/>
        <end position="310"/>
    </location>
</feature>
<dbReference type="AlphaFoldDB" id="A0A1R1SR36"/>
<organism evidence="7 8">
    <name type="scientific">Streptomyces sparsogenes DSM 40356</name>
    <dbReference type="NCBI Taxonomy" id="1331668"/>
    <lineage>
        <taxon>Bacteria</taxon>
        <taxon>Bacillati</taxon>
        <taxon>Actinomycetota</taxon>
        <taxon>Actinomycetes</taxon>
        <taxon>Kitasatosporales</taxon>
        <taxon>Streptomycetaceae</taxon>
        <taxon>Streptomyces</taxon>
    </lineage>
</organism>
<sequence length="310" mass="31915">MEPLRPDDPRRLGPYDVVARLDADGDRIPVPERRFIARLPGGNRTVLISLPLPGTDPARFAAEATAARQRPPHPWLAPVTEAGGTAEAPWYASPYLPALPLTAALAAHQGPLPEHTVGALGAALVEALAALHATGVTHAGLSPAAVLITAGGPLLTCFGAVRAAAPDGEQRSGLPGLASGSVAPEQLTGGRPRPPGDIYALGSVLAYAATGHLVPPGTPAQVGWCGPGTCPENIWISSIWTLANLRPTGNTSTSGPGKSMRSGSPTETGYGNSVKAEPRATSRRASVRTADRRSRTARCTWPRGPADLSP</sequence>
<name>A0A1R1SR36_9ACTN</name>
<dbReference type="PANTHER" id="PTHR43289:SF34">
    <property type="entry name" value="SERINE_THREONINE-PROTEIN KINASE YBDM-RELATED"/>
    <property type="match status" value="1"/>
</dbReference>
<evidence type="ECO:0000313" key="7">
    <source>
        <dbReference type="EMBL" id="OMI40677.1"/>
    </source>
</evidence>
<dbReference type="SUPFAM" id="SSF56112">
    <property type="entry name" value="Protein kinase-like (PK-like)"/>
    <property type="match status" value="1"/>
</dbReference>
<evidence type="ECO:0000256" key="5">
    <source>
        <dbReference type="SAM" id="MobiDB-lite"/>
    </source>
</evidence>
<dbReference type="Gene3D" id="1.10.510.10">
    <property type="entry name" value="Transferase(Phosphotransferase) domain 1"/>
    <property type="match status" value="1"/>
</dbReference>
<keyword evidence="2" id="KW-0547">Nucleotide-binding</keyword>
<keyword evidence="8" id="KW-1185">Reference proteome</keyword>
<keyword evidence="3 7" id="KW-0418">Kinase</keyword>
<dbReference type="InterPro" id="IPR011009">
    <property type="entry name" value="Kinase-like_dom_sf"/>
</dbReference>
<evidence type="ECO:0000313" key="8">
    <source>
        <dbReference type="Proteomes" id="UP000186168"/>
    </source>
</evidence>
<proteinExistence type="predicted"/>
<reference evidence="7 8" key="1">
    <citation type="submission" date="2013-05" db="EMBL/GenBank/DDBJ databases">
        <title>Genome sequence of Streptomyces sparsogenes DSM 40356.</title>
        <authorList>
            <person name="Coyne S."/>
            <person name="Seebeck F.P."/>
        </authorList>
    </citation>
    <scope>NUCLEOTIDE SEQUENCE [LARGE SCALE GENOMIC DNA]</scope>
    <source>
        <strain evidence="7 8">DSM 40356</strain>
    </source>
</reference>
<comment type="caution">
    <text evidence="7">The sequence shown here is derived from an EMBL/GenBank/DDBJ whole genome shotgun (WGS) entry which is preliminary data.</text>
</comment>
<dbReference type="PANTHER" id="PTHR43289">
    <property type="entry name" value="MITOGEN-ACTIVATED PROTEIN KINASE KINASE KINASE 20-RELATED"/>
    <property type="match status" value="1"/>
</dbReference>
<evidence type="ECO:0000256" key="1">
    <source>
        <dbReference type="ARBA" id="ARBA00022679"/>
    </source>
</evidence>
<gene>
    <name evidence="7" type="ORF">SPAR_04780</name>
</gene>
<feature type="region of interest" description="Disordered" evidence="5">
    <location>
        <begin position="168"/>
        <end position="193"/>
    </location>
</feature>
<dbReference type="SMART" id="SM00220">
    <property type="entry name" value="S_TKc"/>
    <property type="match status" value="1"/>
</dbReference>
<dbReference type="STRING" id="67365.GCA_001704635_00280"/>
<evidence type="ECO:0000256" key="2">
    <source>
        <dbReference type="ARBA" id="ARBA00022741"/>
    </source>
</evidence>
<dbReference type="GO" id="GO:0004674">
    <property type="term" value="F:protein serine/threonine kinase activity"/>
    <property type="evidence" value="ECO:0007669"/>
    <property type="project" value="TreeGrafter"/>
</dbReference>
<dbReference type="GO" id="GO:0005524">
    <property type="term" value="F:ATP binding"/>
    <property type="evidence" value="ECO:0007669"/>
    <property type="project" value="UniProtKB-KW"/>
</dbReference>
<evidence type="ECO:0000256" key="3">
    <source>
        <dbReference type="ARBA" id="ARBA00022777"/>
    </source>
</evidence>
<evidence type="ECO:0000259" key="6">
    <source>
        <dbReference type="PROSITE" id="PS50011"/>
    </source>
</evidence>
<accession>A0A1R1SR36</accession>